<dbReference type="InterPro" id="IPR016040">
    <property type="entry name" value="NAD(P)-bd_dom"/>
</dbReference>
<dbReference type="PANTHER" id="PTHR43162">
    <property type="match status" value="1"/>
</dbReference>
<comment type="caution">
    <text evidence="2">The sequence shown here is derived from an EMBL/GenBank/DDBJ whole genome shotgun (WGS) entry which is preliminary data.</text>
</comment>
<dbReference type="InterPro" id="IPR051604">
    <property type="entry name" value="Ergot_Alk_Oxidoreductase"/>
</dbReference>
<sequence length="291" mass="30777">MFDAQVMTATGKVLVLGATGNIGRNVVAGLHARDVAVRALSRSAAAAVLPGGVEPVAGDLTDPGALRGALAGVDRVFLLWPFLSAEGASAVVEAIAGQARRVVYVSAMSVRDDLPLAANGVWGQVEAAIRDTGLDWTFLRPSGFATNTLQWAAAVRDGRPVRIPYPDAARSLIHERDIADVAVRALTGEEHSGRTYVLTGPAALTQAEQVRILGEVAGRPARVEGISPEEARIGMLSWADPDFADSSLAYWASLVHTPEPVTDTVEQLTGAPARSFEQWARDHADDFRPLS</sequence>
<dbReference type="PANTHER" id="PTHR43162:SF1">
    <property type="entry name" value="PRESTALK A DIFFERENTIATION PROTEIN A"/>
    <property type="match status" value="1"/>
</dbReference>
<feature type="domain" description="NAD(P)-binding" evidence="1">
    <location>
        <begin position="17"/>
        <end position="187"/>
    </location>
</feature>
<dbReference type="Proteomes" id="UP000660611">
    <property type="component" value="Unassembled WGS sequence"/>
</dbReference>
<gene>
    <name evidence="2" type="ORF">Dsi01nite_082600</name>
</gene>
<evidence type="ECO:0000313" key="2">
    <source>
        <dbReference type="EMBL" id="GIG50219.1"/>
    </source>
</evidence>
<dbReference type="InterPro" id="IPR036291">
    <property type="entry name" value="NAD(P)-bd_dom_sf"/>
</dbReference>
<dbReference type="EMBL" id="BONQ01000129">
    <property type="protein sequence ID" value="GIG50219.1"/>
    <property type="molecule type" value="Genomic_DNA"/>
</dbReference>
<proteinExistence type="predicted"/>
<dbReference type="SUPFAM" id="SSF51735">
    <property type="entry name" value="NAD(P)-binding Rossmann-fold domains"/>
    <property type="match status" value="1"/>
</dbReference>
<protein>
    <submittedName>
        <fullName evidence="2">Nucleotide-diphosphate-sugar epimerase</fullName>
    </submittedName>
</protein>
<reference evidence="2" key="1">
    <citation type="submission" date="2021-01" db="EMBL/GenBank/DDBJ databases">
        <title>Whole genome shotgun sequence of Dactylosporangium siamense NBRC 106093.</title>
        <authorList>
            <person name="Komaki H."/>
            <person name="Tamura T."/>
        </authorList>
    </citation>
    <scope>NUCLEOTIDE SEQUENCE</scope>
    <source>
        <strain evidence="2">NBRC 106093</strain>
    </source>
</reference>
<name>A0A919PU37_9ACTN</name>
<dbReference type="Pfam" id="PF13460">
    <property type="entry name" value="NAD_binding_10"/>
    <property type="match status" value="1"/>
</dbReference>
<dbReference type="Gene3D" id="3.40.50.720">
    <property type="entry name" value="NAD(P)-binding Rossmann-like Domain"/>
    <property type="match status" value="1"/>
</dbReference>
<evidence type="ECO:0000313" key="3">
    <source>
        <dbReference type="Proteomes" id="UP000660611"/>
    </source>
</evidence>
<organism evidence="2 3">
    <name type="scientific">Dactylosporangium siamense</name>
    <dbReference type="NCBI Taxonomy" id="685454"/>
    <lineage>
        <taxon>Bacteria</taxon>
        <taxon>Bacillati</taxon>
        <taxon>Actinomycetota</taxon>
        <taxon>Actinomycetes</taxon>
        <taxon>Micromonosporales</taxon>
        <taxon>Micromonosporaceae</taxon>
        <taxon>Dactylosporangium</taxon>
    </lineage>
</organism>
<evidence type="ECO:0000259" key="1">
    <source>
        <dbReference type="Pfam" id="PF13460"/>
    </source>
</evidence>
<keyword evidence="3" id="KW-1185">Reference proteome</keyword>
<dbReference type="AlphaFoldDB" id="A0A919PU37"/>
<accession>A0A919PU37</accession>